<dbReference type="KEGG" id="bpg:Bathy04g04720"/>
<proteinExistence type="predicted"/>
<reference evidence="2 3" key="1">
    <citation type="submission" date="2011-10" db="EMBL/GenBank/DDBJ databases">
        <authorList>
            <person name="Genoscope - CEA"/>
        </authorList>
    </citation>
    <scope>NUCLEOTIDE SEQUENCE [LARGE SCALE GENOMIC DNA]</scope>
    <source>
        <strain evidence="2 3">RCC 1105</strain>
    </source>
</reference>
<gene>
    <name evidence="2" type="ORF">Bathy04g04720</name>
</gene>
<dbReference type="GeneID" id="19016498"/>
<protein>
    <submittedName>
        <fullName evidence="2">Uncharacterized protein</fullName>
    </submittedName>
</protein>
<feature type="compositionally biased region" description="Low complexity" evidence="1">
    <location>
        <begin position="266"/>
        <end position="275"/>
    </location>
</feature>
<dbReference type="AlphaFoldDB" id="K8EUJ2"/>
<keyword evidence="3" id="KW-1185">Reference proteome</keyword>
<dbReference type="RefSeq" id="XP_007513605.1">
    <property type="nucleotide sequence ID" value="XM_007513543.1"/>
</dbReference>
<evidence type="ECO:0000313" key="2">
    <source>
        <dbReference type="EMBL" id="CCO16130.1"/>
    </source>
</evidence>
<organism evidence="2 3">
    <name type="scientific">Bathycoccus prasinos</name>
    <dbReference type="NCBI Taxonomy" id="41875"/>
    <lineage>
        <taxon>Eukaryota</taxon>
        <taxon>Viridiplantae</taxon>
        <taxon>Chlorophyta</taxon>
        <taxon>Mamiellophyceae</taxon>
        <taxon>Mamiellales</taxon>
        <taxon>Bathycoccaceae</taxon>
        <taxon>Bathycoccus</taxon>
    </lineage>
</organism>
<name>K8EUJ2_9CHLO</name>
<dbReference type="EMBL" id="FO082275">
    <property type="protein sequence ID" value="CCO16130.1"/>
    <property type="molecule type" value="Genomic_DNA"/>
</dbReference>
<evidence type="ECO:0000313" key="3">
    <source>
        <dbReference type="Proteomes" id="UP000198341"/>
    </source>
</evidence>
<feature type="region of interest" description="Disordered" evidence="1">
    <location>
        <begin position="266"/>
        <end position="316"/>
    </location>
</feature>
<dbReference type="Proteomes" id="UP000198341">
    <property type="component" value="Chromosome 4"/>
</dbReference>
<sequence length="316" mass="35841">MFVLTTTTDIFYLTHTQVLALNEEIGKEGEEKETPLTIDRNAKVEEIDSRAIMDYLIFDRGSVLDLEEGEKEEKEDIGECAFGPGSASALKKKYRMNEGKVKRAVMSVQDWGLEEGVESRKFYPIVGSEEEDEEDEEEITPQFIGNDDVNNEYHSDEEDIIGTTMCAKRRRGNTPGSTLVRVIDKDQVPTSDGRRATIPFDLHGGMDDDDKTLSPFHIHGKRHSEDEWRGGESYLCDKLRRNPTMARLNISRFAAEMICRELSNKENNNNSKVVSPIDEEEEEENEVQKTPRGGVGEKKKRKLGGNFSLVRTVERG</sequence>
<evidence type="ECO:0000256" key="1">
    <source>
        <dbReference type="SAM" id="MobiDB-lite"/>
    </source>
</evidence>
<accession>K8EUJ2</accession>